<proteinExistence type="predicted"/>
<sequence>MKKLKESQLKSLEEVKADLLKEKGFREEYFKEDPDFEIAKEVVRARIAKGLTQEELAKRVGTQQPSIARLESGSYTPSFKLLRAVADALNVTLNVRFGKMQEFGISVSTPLVESKMDWKVRRMVSFSSGDSSQENIENEVRL</sequence>
<comment type="caution">
    <text evidence="3">The sequence shown here is derived from an EMBL/GenBank/DDBJ whole genome shotgun (WGS) entry which is preliminary data.</text>
</comment>
<dbReference type="SUPFAM" id="SSF47413">
    <property type="entry name" value="lambda repressor-like DNA-binding domains"/>
    <property type="match status" value="1"/>
</dbReference>
<evidence type="ECO:0000259" key="2">
    <source>
        <dbReference type="PROSITE" id="PS50943"/>
    </source>
</evidence>
<dbReference type="PROSITE" id="PS50943">
    <property type="entry name" value="HTH_CROC1"/>
    <property type="match status" value="1"/>
</dbReference>
<dbReference type="PANTHER" id="PTHR46558:SF4">
    <property type="entry name" value="DNA-BIDING PHAGE PROTEIN"/>
    <property type="match status" value="1"/>
</dbReference>
<dbReference type="GO" id="GO:0003677">
    <property type="term" value="F:DNA binding"/>
    <property type="evidence" value="ECO:0007669"/>
    <property type="project" value="UniProtKB-KW"/>
</dbReference>
<reference evidence="3 4" key="1">
    <citation type="journal article" date="2016" name="Nat. Commun.">
        <title>Thousands of microbial genomes shed light on interconnected biogeochemical processes in an aquifer system.</title>
        <authorList>
            <person name="Anantharaman K."/>
            <person name="Brown C.T."/>
            <person name="Hug L.A."/>
            <person name="Sharon I."/>
            <person name="Castelle C.J."/>
            <person name="Probst A.J."/>
            <person name="Thomas B.C."/>
            <person name="Singh A."/>
            <person name="Wilkins M.J."/>
            <person name="Karaoz U."/>
            <person name="Brodie E.L."/>
            <person name="Williams K.H."/>
            <person name="Hubbard S.S."/>
            <person name="Banfield J.F."/>
        </authorList>
    </citation>
    <scope>NUCLEOTIDE SEQUENCE [LARGE SCALE GENOMIC DNA]</scope>
</reference>
<keyword evidence="1" id="KW-0238">DNA-binding</keyword>
<dbReference type="InterPro" id="IPR001387">
    <property type="entry name" value="Cro/C1-type_HTH"/>
</dbReference>
<dbReference type="InterPro" id="IPR010982">
    <property type="entry name" value="Lambda_DNA-bd_dom_sf"/>
</dbReference>
<feature type="domain" description="HTH cro/C1-type" evidence="2">
    <location>
        <begin position="42"/>
        <end position="96"/>
    </location>
</feature>
<dbReference type="PANTHER" id="PTHR46558">
    <property type="entry name" value="TRACRIPTIONAL REGULATORY PROTEIN-RELATED-RELATED"/>
    <property type="match status" value="1"/>
</dbReference>
<dbReference type="EMBL" id="MHTS01000020">
    <property type="protein sequence ID" value="OHA64183.1"/>
    <property type="molecule type" value="Genomic_DNA"/>
</dbReference>
<evidence type="ECO:0000256" key="1">
    <source>
        <dbReference type="ARBA" id="ARBA00023125"/>
    </source>
</evidence>
<dbReference type="Pfam" id="PF01381">
    <property type="entry name" value="HTH_3"/>
    <property type="match status" value="1"/>
</dbReference>
<evidence type="ECO:0000313" key="4">
    <source>
        <dbReference type="Proteomes" id="UP000178170"/>
    </source>
</evidence>
<gene>
    <name evidence="3" type="ORF">A2843_01725</name>
</gene>
<dbReference type="AlphaFoldDB" id="A0A1G2QUL4"/>
<name>A0A1G2QUL4_9BACT</name>
<organism evidence="3 4">
    <name type="scientific">Candidatus Wildermuthbacteria bacterium RIFCSPHIGHO2_01_FULL_48_27b</name>
    <dbReference type="NCBI Taxonomy" id="1802447"/>
    <lineage>
        <taxon>Bacteria</taxon>
        <taxon>Candidatus Wildermuthiibacteriota</taxon>
    </lineage>
</organism>
<accession>A0A1G2QUL4</accession>
<protein>
    <recommendedName>
        <fullName evidence="2">HTH cro/C1-type domain-containing protein</fullName>
    </recommendedName>
</protein>
<dbReference type="SMART" id="SM00530">
    <property type="entry name" value="HTH_XRE"/>
    <property type="match status" value="1"/>
</dbReference>
<dbReference type="CDD" id="cd00093">
    <property type="entry name" value="HTH_XRE"/>
    <property type="match status" value="1"/>
</dbReference>
<dbReference type="Proteomes" id="UP000178170">
    <property type="component" value="Unassembled WGS sequence"/>
</dbReference>
<dbReference type="Gene3D" id="1.10.260.40">
    <property type="entry name" value="lambda repressor-like DNA-binding domains"/>
    <property type="match status" value="1"/>
</dbReference>
<evidence type="ECO:0000313" key="3">
    <source>
        <dbReference type="EMBL" id="OHA64183.1"/>
    </source>
</evidence>